<proteinExistence type="predicted"/>
<reference evidence="3 4" key="1">
    <citation type="submission" date="2019-07" db="EMBL/GenBank/DDBJ databases">
        <title>Whole genome shotgun sequence of Skermanella aerolata NBRC 106429.</title>
        <authorList>
            <person name="Hosoyama A."/>
            <person name="Uohara A."/>
            <person name="Ohji S."/>
            <person name="Ichikawa N."/>
        </authorList>
    </citation>
    <scope>NUCLEOTIDE SEQUENCE [LARGE SCALE GENOMIC DNA]</scope>
    <source>
        <strain evidence="3 4">NBRC 106429</strain>
    </source>
</reference>
<keyword evidence="4" id="KW-1185">Reference proteome</keyword>
<name>A0A512E1Z3_9PROT</name>
<dbReference type="OrthoDB" id="7308073at2"/>
<feature type="region of interest" description="Disordered" evidence="1">
    <location>
        <begin position="126"/>
        <end position="153"/>
    </location>
</feature>
<organism evidence="3 4">
    <name type="scientific">Skermanella aerolata</name>
    <dbReference type="NCBI Taxonomy" id="393310"/>
    <lineage>
        <taxon>Bacteria</taxon>
        <taxon>Pseudomonadati</taxon>
        <taxon>Pseudomonadota</taxon>
        <taxon>Alphaproteobacteria</taxon>
        <taxon>Rhodospirillales</taxon>
        <taxon>Azospirillaceae</taxon>
        <taxon>Skermanella</taxon>
    </lineage>
</organism>
<dbReference type="Pfam" id="PF09557">
    <property type="entry name" value="DUF2382"/>
    <property type="match status" value="1"/>
</dbReference>
<evidence type="ECO:0000313" key="4">
    <source>
        <dbReference type="Proteomes" id="UP000321523"/>
    </source>
</evidence>
<dbReference type="EMBL" id="BJYZ01000049">
    <property type="protein sequence ID" value="GEO42753.1"/>
    <property type="molecule type" value="Genomic_DNA"/>
</dbReference>
<gene>
    <name evidence="3" type="ORF">SAE02_69010</name>
</gene>
<sequence>MPSVRTDADDLVVPLHVEELSVTRRRVVGQTVRISTATHEREQLVDEELTHHLVEIERVAVGRVVDSVPPVREEGDVTIVPIVQEVVFIERRLVLKEEVHMRRVRVTTRHTETVTLREQEAVITRNAPGQPAIADDPQSLDDKSTTLLQEQQT</sequence>
<dbReference type="InterPro" id="IPR019060">
    <property type="entry name" value="DUF2382"/>
</dbReference>
<protein>
    <recommendedName>
        <fullName evidence="2">DUF2382 domain-containing protein</fullName>
    </recommendedName>
</protein>
<dbReference type="Proteomes" id="UP000321523">
    <property type="component" value="Unassembled WGS sequence"/>
</dbReference>
<feature type="domain" description="DUF2382" evidence="2">
    <location>
        <begin position="14"/>
        <end position="122"/>
    </location>
</feature>
<evidence type="ECO:0000259" key="2">
    <source>
        <dbReference type="Pfam" id="PF09557"/>
    </source>
</evidence>
<evidence type="ECO:0000256" key="1">
    <source>
        <dbReference type="SAM" id="MobiDB-lite"/>
    </source>
</evidence>
<accession>A0A512E1Z3</accession>
<dbReference type="AlphaFoldDB" id="A0A512E1Z3"/>
<evidence type="ECO:0000313" key="3">
    <source>
        <dbReference type="EMBL" id="GEO42753.1"/>
    </source>
</evidence>
<comment type="caution">
    <text evidence="3">The sequence shown here is derived from an EMBL/GenBank/DDBJ whole genome shotgun (WGS) entry which is preliminary data.</text>
</comment>